<feature type="domain" description="D-alanyl-D-alanine carboxypeptidase-like core" evidence="1">
    <location>
        <begin position="31"/>
        <end position="181"/>
    </location>
</feature>
<dbReference type="CDD" id="cd14847">
    <property type="entry name" value="DD-carboxypeptidase_like"/>
    <property type="match status" value="1"/>
</dbReference>
<protein>
    <submittedName>
        <fullName evidence="2">M15 family metallopeptidase</fullName>
    </submittedName>
</protein>
<gene>
    <name evidence="2" type="ORF">QWI16_07125</name>
</gene>
<evidence type="ECO:0000259" key="1">
    <source>
        <dbReference type="Pfam" id="PF02557"/>
    </source>
</evidence>
<dbReference type="Gene3D" id="3.30.1380.10">
    <property type="match status" value="1"/>
</dbReference>
<sequence length="230" mass="25337">MNFESISEAQALGLDPSHLVEISPGCLIHGAIEAPLSTLYDKCRADGCVLSVASGYRSFDRQLAIFNAKARGERAVLDDAGRPVEMSGLSEREQLFAILRFSALPGASRHHWGTDIDVYDAAAIEPDYRVRLTYDECAQGGVFGRLHQHLDSALTAGGGFYRPYDCDRGGVAPEPWHLSYGPLARRFEQVLTRDLLGDQLAVTDIELKSAILNHLDAIYARFVCLQKRDV</sequence>
<name>A0ABT8TDE0_9GAMM</name>
<accession>A0ABT8TDE0</accession>
<keyword evidence="3" id="KW-1185">Reference proteome</keyword>
<dbReference type="EMBL" id="JAULRT010000047">
    <property type="protein sequence ID" value="MDO3381945.1"/>
    <property type="molecule type" value="Genomic_DNA"/>
</dbReference>
<comment type="caution">
    <text evidence="2">The sequence shown here is derived from an EMBL/GenBank/DDBJ whole genome shotgun (WGS) entry which is preliminary data.</text>
</comment>
<dbReference type="InterPro" id="IPR003709">
    <property type="entry name" value="VanY-like_core_dom"/>
</dbReference>
<dbReference type="SUPFAM" id="SSF55166">
    <property type="entry name" value="Hedgehog/DD-peptidase"/>
    <property type="match status" value="1"/>
</dbReference>
<organism evidence="2 3">
    <name type="scientific">Gilvimarinus algae</name>
    <dbReference type="NCBI Taxonomy" id="3058037"/>
    <lineage>
        <taxon>Bacteria</taxon>
        <taxon>Pseudomonadati</taxon>
        <taxon>Pseudomonadota</taxon>
        <taxon>Gammaproteobacteria</taxon>
        <taxon>Cellvibrionales</taxon>
        <taxon>Cellvibrionaceae</taxon>
        <taxon>Gilvimarinus</taxon>
    </lineage>
</organism>
<reference evidence="2" key="1">
    <citation type="submission" date="2023-07" db="EMBL/GenBank/DDBJ databases">
        <title>Gilvimarinus algae sp. nov., isolated from the surface of Kelp.</title>
        <authorList>
            <person name="Sun Y.Y."/>
            <person name="Gong Y."/>
            <person name="Du Z.J."/>
        </authorList>
    </citation>
    <scope>NUCLEOTIDE SEQUENCE</scope>
    <source>
        <strain evidence="2">SDUM040014</strain>
    </source>
</reference>
<dbReference type="Pfam" id="PF02557">
    <property type="entry name" value="VanY"/>
    <property type="match status" value="1"/>
</dbReference>
<evidence type="ECO:0000313" key="2">
    <source>
        <dbReference type="EMBL" id="MDO3381945.1"/>
    </source>
</evidence>
<dbReference type="PANTHER" id="PTHR34385">
    <property type="entry name" value="D-ALANYL-D-ALANINE CARBOXYPEPTIDASE"/>
    <property type="match status" value="1"/>
</dbReference>
<dbReference type="PANTHER" id="PTHR34385:SF1">
    <property type="entry name" value="PEPTIDOGLYCAN L-ALANYL-D-GLUTAMATE ENDOPEPTIDASE CWLK"/>
    <property type="match status" value="1"/>
</dbReference>
<evidence type="ECO:0000313" key="3">
    <source>
        <dbReference type="Proteomes" id="UP001168380"/>
    </source>
</evidence>
<dbReference type="RefSeq" id="WP_302712097.1">
    <property type="nucleotide sequence ID" value="NZ_JAULRT010000047.1"/>
</dbReference>
<dbReference type="InterPro" id="IPR009045">
    <property type="entry name" value="Zn_M74/Hedgehog-like"/>
</dbReference>
<dbReference type="InterPro" id="IPR052179">
    <property type="entry name" value="DD-CPase-like"/>
</dbReference>
<proteinExistence type="predicted"/>
<dbReference type="Proteomes" id="UP001168380">
    <property type="component" value="Unassembled WGS sequence"/>
</dbReference>